<dbReference type="RefSeq" id="XP_062652476.1">
    <property type="nucleotide sequence ID" value="XM_062788038.1"/>
</dbReference>
<dbReference type="EMBL" id="MU853223">
    <property type="protein sequence ID" value="KAK4128705.1"/>
    <property type="molecule type" value="Genomic_DNA"/>
</dbReference>
<feature type="compositionally biased region" description="Polar residues" evidence="1">
    <location>
        <begin position="58"/>
        <end position="68"/>
    </location>
</feature>
<feature type="compositionally biased region" description="Pro residues" evidence="1">
    <location>
        <begin position="1"/>
        <end position="11"/>
    </location>
</feature>
<feature type="domain" description="DUF8004" evidence="2">
    <location>
        <begin position="308"/>
        <end position="400"/>
    </location>
</feature>
<dbReference type="AlphaFoldDB" id="A0AAN6Z7K3"/>
<protein>
    <recommendedName>
        <fullName evidence="2">DUF8004 domain-containing protein</fullName>
    </recommendedName>
</protein>
<dbReference type="Pfam" id="PF26013">
    <property type="entry name" value="DUF8004"/>
    <property type="match status" value="1"/>
</dbReference>
<feature type="compositionally biased region" description="Low complexity" evidence="1">
    <location>
        <begin position="792"/>
        <end position="803"/>
    </location>
</feature>
<reference evidence="3" key="2">
    <citation type="submission" date="2023-05" db="EMBL/GenBank/DDBJ databases">
        <authorList>
            <consortium name="Lawrence Berkeley National Laboratory"/>
            <person name="Steindorff A."/>
            <person name="Hensen N."/>
            <person name="Bonometti L."/>
            <person name="Westerberg I."/>
            <person name="Brannstrom I.O."/>
            <person name="Guillou S."/>
            <person name="Cros-Aarteil S."/>
            <person name="Calhoun S."/>
            <person name="Haridas S."/>
            <person name="Kuo A."/>
            <person name="Mondo S."/>
            <person name="Pangilinan J."/>
            <person name="Riley R."/>
            <person name="Labutti K."/>
            <person name="Andreopoulos B."/>
            <person name="Lipzen A."/>
            <person name="Chen C."/>
            <person name="Yanf M."/>
            <person name="Daum C."/>
            <person name="Ng V."/>
            <person name="Clum A."/>
            <person name="Ohm R."/>
            <person name="Martin F."/>
            <person name="Silar P."/>
            <person name="Natvig D."/>
            <person name="Lalanne C."/>
            <person name="Gautier V."/>
            <person name="Ament-Velasquez S.L."/>
            <person name="Kruys A."/>
            <person name="Hutchinson M.I."/>
            <person name="Powell A.J."/>
            <person name="Barry K."/>
            <person name="Miller A.N."/>
            <person name="Grigoriev I.V."/>
            <person name="Debuchy R."/>
            <person name="Gladieux P."/>
            <person name="Thoren M.H."/>
            <person name="Johannesson H."/>
        </authorList>
    </citation>
    <scope>NUCLEOTIDE SEQUENCE</scope>
    <source>
        <strain evidence="3">CBS 731.68</strain>
    </source>
</reference>
<proteinExistence type="predicted"/>
<dbReference type="InterPro" id="IPR058317">
    <property type="entry name" value="DUF8004"/>
</dbReference>
<feature type="region of interest" description="Disordered" evidence="1">
    <location>
        <begin position="1"/>
        <end position="152"/>
    </location>
</feature>
<comment type="caution">
    <text evidence="3">The sequence shown here is derived from an EMBL/GenBank/DDBJ whole genome shotgun (WGS) entry which is preliminary data.</text>
</comment>
<dbReference type="PANTHER" id="PTHR39601:SF2">
    <property type="entry name" value="CHORIOGENIN HMINOR"/>
    <property type="match status" value="1"/>
</dbReference>
<organism evidence="3 4">
    <name type="scientific">Parathielavia appendiculata</name>
    <dbReference type="NCBI Taxonomy" id="2587402"/>
    <lineage>
        <taxon>Eukaryota</taxon>
        <taxon>Fungi</taxon>
        <taxon>Dikarya</taxon>
        <taxon>Ascomycota</taxon>
        <taxon>Pezizomycotina</taxon>
        <taxon>Sordariomycetes</taxon>
        <taxon>Sordariomycetidae</taxon>
        <taxon>Sordariales</taxon>
        <taxon>Chaetomiaceae</taxon>
        <taxon>Parathielavia</taxon>
    </lineage>
</organism>
<name>A0AAN6Z7K3_9PEZI</name>
<evidence type="ECO:0000313" key="3">
    <source>
        <dbReference type="EMBL" id="KAK4128705.1"/>
    </source>
</evidence>
<reference evidence="3" key="1">
    <citation type="journal article" date="2023" name="Mol. Phylogenet. Evol.">
        <title>Genome-scale phylogeny and comparative genomics of the fungal order Sordariales.</title>
        <authorList>
            <person name="Hensen N."/>
            <person name="Bonometti L."/>
            <person name="Westerberg I."/>
            <person name="Brannstrom I.O."/>
            <person name="Guillou S."/>
            <person name="Cros-Aarteil S."/>
            <person name="Calhoun S."/>
            <person name="Haridas S."/>
            <person name="Kuo A."/>
            <person name="Mondo S."/>
            <person name="Pangilinan J."/>
            <person name="Riley R."/>
            <person name="LaButti K."/>
            <person name="Andreopoulos B."/>
            <person name="Lipzen A."/>
            <person name="Chen C."/>
            <person name="Yan M."/>
            <person name="Daum C."/>
            <person name="Ng V."/>
            <person name="Clum A."/>
            <person name="Steindorff A."/>
            <person name="Ohm R.A."/>
            <person name="Martin F."/>
            <person name="Silar P."/>
            <person name="Natvig D.O."/>
            <person name="Lalanne C."/>
            <person name="Gautier V."/>
            <person name="Ament-Velasquez S.L."/>
            <person name="Kruys A."/>
            <person name="Hutchinson M.I."/>
            <person name="Powell A.J."/>
            <person name="Barry K."/>
            <person name="Miller A.N."/>
            <person name="Grigoriev I.V."/>
            <person name="Debuchy R."/>
            <person name="Gladieux P."/>
            <person name="Hiltunen Thoren M."/>
            <person name="Johannesson H."/>
        </authorList>
    </citation>
    <scope>NUCLEOTIDE SEQUENCE</scope>
    <source>
        <strain evidence="3">CBS 731.68</strain>
    </source>
</reference>
<feature type="region of interest" description="Disordered" evidence="1">
    <location>
        <begin position="923"/>
        <end position="990"/>
    </location>
</feature>
<evidence type="ECO:0000259" key="2">
    <source>
        <dbReference type="Pfam" id="PF26013"/>
    </source>
</evidence>
<gene>
    <name evidence="3" type="ORF">N657DRAFT_561126</name>
</gene>
<evidence type="ECO:0000256" key="1">
    <source>
        <dbReference type="SAM" id="MobiDB-lite"/>
    </source>
</evidence>
<dbReference type="Proteomes" id="UP001302602">
    <property type="component" value="Unassembled WGS sequence"/>
</dbReference>
<evidence type="ECO:0000313" key="4">
    <source>
        <dbReference type="Proteomes" id="UP001302602"/>
    </source>
</evidence>
<keyword evidence="4" id="KW-1185">Reference proteome</keyword>
<dbReference type="PANTHER" id="PTHR39601">
    <property type="entry name" value="CHORIOGENIN HMINOR"/>
    <property type="match status" value="1"/>
</dbReference>
<feature type="compositionally biased region" description="Low complexity" evidence="1">
    <location>
        <begin position="772"/>
        <end position="782"/>
    </location>
</feature>
<feature type="region of interest" description="Disordered" evidence="1">
    <location>
        <begin position="709"/>
        <end position="819"/>
    </location>
</feature>
<accession>A0AAN6Z7K3</accession>
<sequence>MPNSPPPPPPLAQESTTLPGLSTRPRIPDPIATQAAPQGRSRAENRSPSPGQPPSRAKLQSNRLQPRNLSPDRSPRGRSVSAQPPAIRSLEQDGWRAVSSPIHGPPESKSFGESSPPATADKKKRRSWFPGVRSRAGSDVSKPRGPGAWLLTPDSQAEYSTALLMNGERVPELWNEAGNVYVYLHPKESNRGPCFKVADHIFSSSSVLVELLVTELMAATPNNAGYADVAPPSGPVTEGNLYLPLGNTDLERLVAARNLFALLTHQPLVATTENPTLFAAILQVAGLLRRFNFCSFDGSSYGELVDAAFDFLMDCTGIADVRYSGEKTLEALVLAEQMKSWNLYNEAFTHAVGKYESIVDLKSPLYDRISVSTRQRLDRAHLDLANRQANVNTRLEAFEFPSLFAGIASSTSTEEYKNVRFKEWRNSFAKMRGFVLSYYKGIFGNWPPRARSKKNYFSQSGLNRLCLKILYSDFCALYDLLVDRQSITPRVIGEGFDDSEKGFKEERPHEASISALRKILSEFDKSSPPVLPPIPYDIPKLPSISTIYEKYDDLPAKQQAKYSKSLQHHELQLLLIKSRNIDTDALNMPFLLAYKEFEFKEARSTHLSELPDQRIGHWLFLYVVLQSLPMLVVDAPGLRYTDGVEDFLCEAPQGNAPWTEDAGATRKMWFQTNNSNVVELSADVVMFSVEGIYMRSHCWLAAKEWEAASNPEAPAPPHPQNPAQDEHQTFTSPILPPPAAFYDINPFITTTSPSSAHPDKQRQRSQSPPDPSSISAATAPAGPGVPSPPQSTHPSPHLYPQQQHPHRQLRPRASSTNDRARQAFRASIAIGLEPLPMPSVPAVERHSRVMSMASLSSSSAASGASGGPALGLGGSASMGGGNFLAGLPAGGVGGIGGGGAAGGDGGYQLLGLRASRSAVNLQAGGGGGELGDGQQQPRKSSVGFGFAGAGPSNLGPGHAASESLGGGSTFEDILKGMDGNGRKAKKKLFF</sequence>
<dbReference type="GeneID" id="87824808"/>